<evidence type="ECO:0000256" key="7">
    <source>
        <dbReference type="HAMAP-Rule" id="MF_00473"/>
    </source>
</evidence>
<dbReference type="Gene3D" id="3.40.50.10490">
    <property type="entry name" value="Glucose-6-phosphate isomerase like protein, domain 1"/>
    <property type="match status" value="2"/>
</dbReference>
<evidence type="ECO:0000256" key="3">
    <source>
        <dbReference type="ARBA" id="ARBA00022432"/>
    </source>
</evidence>
<evidence type="ECO:0000256" key="4">
    <source>
        <dbReference type="ARBA" id="ARBA00023152"/>
    </source>
</evidence>
<dbReference type="GO" id="GO:0004347">
    <property type="term" value="F:glucose-6-phosphate isomerase activity"/>
    <property type="evidence" value="ECO:0007669"/>
    <property type="project" value="UniProtKB-EC"/>
</dbReference>
<keyword evidence="4 7" id="KW-0324">Glycolysis</keyword>
<dbReference type="EMBL" id="JAROCC010000001">
    <property type="protein sequence ID" value="MDN4605935.1"/>
    <property type="molecule type" value="Genomic_DNA"/>
</dbReference>
<evidence type="ECO:0000256" key="5">
    <source>
        <dbReference type="ARBA" id="ARBA00023235"/>
    </source>
</evidence>
<sequence length="446" mass="50655">MAHITFDYSKAIEHFGHYKVSFLEHSVQSIHNQMHSEASEHSNYLGWIDLPEMYDREEFENIQKTANRIRENSDILVVIGIGGSYLGARAAIEMLNHSFYNMLPKEKRRNPQIVFVGHNLSSTYMTHVMDLLEGKDFSINVISKSGTTTEPAIAFRIFRKLLEEKYGKEESRKRIFATTDKEKGALKQLADREGYDTFVIPDNIGGRYSVLTAVGLLPIAVSGISINEIMAGALRAQRELDNPVLDENSAYQYAVIRNILFQKGMAIEMFVTYEPGMHYLAEWWKQLFGESEGKDRRGIFPASANFTTDLHSFGQYIQEGQRNLFETIVKVKNSLDDIVIEKDEENIDGLNYLAEKTVDEVNSKAFEGALEAHADGEVPGLVFEIPSMDAYTFGYIVYFFEKACAMSAYLFGVNPFDQPGVEQYKTNMFRLLNKPGYEVAPSGTRY</sequence>
<evidence type="ECO:0000256" key="8">
    <source>
        <dbReference type="RuleBase" id="RU000612"/>
    </source>
</evidence>
<dbReference type="PANTHER" id="PTHR11469">
    <property type="entry name" value="GLUCOSE-6-PHOSPHATE ISOMERASE"/>
    <property type="match status" value="1"/>
</dbReference>
<feature type="active site" description="Proton donor" evidence="7">
    <location>
        <position position="290"/>
    </location>
</feature>
<dbReference type="CDD" id="cd05015">
    <property type="entry name" value="SIS_PGI_1"/>
    <property type="match status" value="1"/>
</dbReference>
<dbReference type="PROSITE" id="PS00174">
    <property type="entry name" value="P_GLUCOSE_ISOMERASE_2"/>
    <property type="match status" value="1"/>
</dbReference>
<dbReference type="Proteomes" id="UP001175097">
    <property type="component" value="Unassembled WGS sequence"/>
</dbReference>
<reference evidence="9" key="1">
    <citation type="submission" date="2023-03" db="EMBL/GenBank/DDBJ databases">
        <title>MT1 and MT2 Draft Genomes of Novel Species.</title>
        <authorList>
            <person name="Venkateswaran K."/>
        </authorList>
    </citation>
    <scope>NUCLEOTIDE SEQUENCE</scope>
    <source>
        <strain evidence="9">F6_3S_P_2</strain>
    </source>
</reference>
<comment type="pathway">
    <text evidence="1 7 8">Carbohydrate degradation; glycolysis; D-glyceraldehyde 3-phosphate and glycerone phosphate from D-glucose: step 2/4.</text>
</comment>
<comment type="subcellular location">
    <subcellularLocation>
        <location evidence="7">Cytoplasm</location>
    </subcellularLocation>
</comment>
<comment type="similarity">
    <text evidence="2 7 8">Belongs to the GPI family.</text>
</comment>
<evidence type="ECO:0000256" key="2">
    <source>
        <dbReference type="ARBA" id="ARBA00006604"/>
    </source>
</evidence>
<keyword evidence="5 7" id="KW-0413">Isomerase</keyword>
<comment type="caution">
    <text evidence="9">The sequence shown here is derived from an EMBL/GenBank/DDBJ whole genome shotgun (WGS) entry which is preliminary data.</text>
</comment>
<dbReference type="InterPro" id="IPR046348">
    <property type="entry name" value="SIS_dom_sf"/>
</dbReference>
<dbReference type="HAMAP" id="MF_00473">
    <property type="entry name" value="G6P_isomerase"/>
    <property type="match status" value="1"/>
</dbReference>
<comment type="function">
    <text evidence="7">Catalyzes the reversible isomerization of glucose-6-phosphate to fructose-6-phosphate.</text>
</comment>
<organism evidence="9 10">
    <name type="scientific">Sporosarcina highlanderae</name>
    <dbReference type="NCBI Taxonomy" id="3035916"/>
    <lineage>
        <taxon>Bacteria</taxon>
        <taxon>Bacillati</taxon>
        <taxon>Bacillota</taxon>
        <taxon>Bacilli</taxon>
        <taxon>Bacillales</taxon>
        <taxon>Caryophanaceae</taxon>
        <taxon>Sporosarcina</taxon>
    </lineage>
</organism>
<dbReference type="Pfam" id="PF00342">
    <property type="entry name" value="PGI"/>
    <property type="match status" value="1"/>
</dbReference>
<dbReference type="PROSITE" id="PS51463">
    <property type="entry name" value="P_GLUCOSE_ISOMERASE_3"/>
    <property type="match status" value="1"/>
</dbReference>
<name>A0ABT8JLB5_9BACL</name>
<evidence type="ECO:0000256" key="6">
    <source>
        <dbReference type="ARBA" id="ARBA00029321"/>
    </source>
</evidence>
<dbReference type="InterPro" id="IPR001672">
    <property type="entry name" value="G6P_Isomerase"/>
</dbReference>
<dbReference type="PRINTS" id="PR00662">
    <property type="entry name" value="G6PISOMERASE"/>
</dbReference>
<dbReference type="CDD" id="cd05016">
    <property type="entry name" value="SIS_PGI_2"/>
    <property type="match status" value="1"/>
</dbReference>
<evidence type="ECO:0000313" key="9">
    <source>
        <dbReference type="EMBL" id="MDN4605935.1"/>
    </source>
</evidence>
<dbReference type="SUPFAM" id="SSF53697">
    <property type="entry name" value="SIS domain"/>
    <property type="match status" value="1"/>
</dbReference>
<dbReference type="PANTHER" id="PTHR11469:SF1">
    <property type="entry name" value="GLUCOSE-6-PHOSPHATE ISOMERASE"/>
    <property type="match status" value="1"/>
</dbReference>
<accession>A0ABT8JLB5</accession>
<dbReference type="InterPro" id="IPR035476">
    <property type="entry name" value="SIS_PGI_1"/>
</dbReference>
<keyword evidence="7" id="KW-0963">Cytoplasm</keyword>
<dbReference type="NCBIfam" id="NF010697">
    <property type="entry name" value="PRK14097.1"/>
    <property type="match status" value="1"/>
</dbReference>
<keyword evidence="10" id="KW-1185">Reference proteome</keyword>
<comment type="caution">
    <text evidence="7">Lacks conserved residue(s) required for the propagation of feature annotation.</text>
</comment>
<keyword evidence="3 7" id="KW-0312">Gluconeogenesis</keyword>
<gene>
    <name evidence="7" type="primary">pgi</name>
    <name evidence="9" type="ORF">P5G49_00405</name>
</gene>
<dbReference type="EC" id="5.3.1.9" evidence="7"/>
<proteinExistence type="inferred from homology"/>
<evidence type="ECO:0000313" key="10">
    <source>
        <dbReference type="Proteomes" id="UP001175097"/>
    </source>
</evidence>
<comment type="catalytic activity">
    <reaction evidence="6 7 8">
        <text>alpha-D-glucose 6-phosphate = beta-D-fructose 6-phosphate</text>
        <dbReference type="Rhea" id="RHEA:11816"/>
        <dbReference type="ChEBI" id="CHEBI:57634"/>
        <dbReference type="ChEBI" id="CHEBI:58225"/>
        <dbReference type="EC" id="5.3.1.9"/>
    </reaction>
</comment>
<evidence type="ECO:0000256" key="1">
    <source>
        <dbReference type="ARBA" id="ARBA00004926"/>
    </source>
</evidence>
<dbReference type="PROSITE" id="PS00765">
    <property type="entry name" value="P_GLUCOSE_ISOMERASE_1"/>
    <property type="match status" value="1"/>
</dbReference>
<comment type="pathway">
    <text evidence="7">Carbohydrate biosynthesis; gluconeogenesis.</text>
</comment>
<feature type="active site" evidence="7">
    <location>
        <position position="425"/>
    </location>
</feature>
<dbReference type="InterPro" id="IPR018189">
    <property type="entry name" value="Phosphoglucose_isomerase_CS"/>
</dbReference>
<protein>
    <recommendedName>
        <fullName evidence="7">Glucose-6-phosphate isomerase</fullName>
        <shortName evidence="7">GPI</shortName>
        <ecNumber evidence="7">5.3.1.9</ecNumber>
    </recommendedName>
    <alternativeName>
        <fullName evidence="7">Phosphoglucose isomerase</fullName>
        <shortName evidence="7">PGI</shortName>
    </alternativeName>
    <alternativeName>
        <fullName evidence="7">Phosphohexose isomerase</fullName>
        <shortName evidence="7">PHI</shortName>
    </alternativeName>
</protein>
<dbReference type="InterPro" id="IPR035482">
    <property type="entry name" value="SIS_PGI_2"/>
</dbReference>